<evidence type="ECO:0000313" key="2">
    <source>
        <dbReference type="Proteomes" id="UP001243713"/>
    </source>
</evidence>
<evidence type="ECO:0000313" key="1">
    <source>
        <dbReference type="EMBL" id="WGK88330.1"/>
    </source>
</evidence>
<sequence length="218" mass="24950">MSAIVPGMNMKLIDDSFLCTFSVAQELFLIVGNLLLVKKCCEILMSREVVDAGLEPLPVTLSSKLKSFELRTLILDRFYSRRVREAVSLIRRDSNVRELRPVNVEFEASPPLTLAETRRRPFETRTAVYAFIAGMCGVGMHTTGELHRMDLKASRKAVDDWWDQMFVAQELCTQMRDFVALYPATTPSVTRQVREILATDRELFRFVSDYKSRMPVST</sequence>
<accession>A0ABY8MLW8</accession>
<dbReference type="EMBL" id="CP093428">
    <property type="protein sequence ID" value="WGK88330.1"/>
    <property type="molecule type" value="Genomic_DNA"/>
</dbReference>
<gene>
    <name evidence="1" type="ORF">MOQ58_17510</name>
</gene>
<name>A0ABY8MLW8_9PSED</name>
<organism evidence="1 2">
    <name type="scientific">Pseudomonas migulae</name>
    <dbReference type="NCBI Taxonomy" id="78543"/>
    <lineage>
        <taxon>Bacteria</taxon>
        <taxon>Pseudomonadati</taxon>
        <taxon>Pseudomonadota</taxon>
        <taxon>Gammaproteobacteria</taxon>
        <taxon>Pseudomonadales</taxon>
        <taxon>Pseudomonadaceae</taxon>
        <taxon>Pseudomonas</taxon>
    </lineage>
</organism>
<protein>
    <submittedName>
        <fullName evidence="1">Uncharacterized protein</fullName>
    </submittedName>
</protein>
<dbReference type="RefSeq" id="WP_280161501.1">
    <property type="nucleotide sequence ID" value="NZ_CP093428.1"/>
</dbReference>
<reference evidence="1 2" key="1">
    <citation type="submission" date="2022-03" db="EMBL/GenBank/DDBJ databases">
        <title>Plant growth promoting endophytes with ACC deaminase activity.</title>
        <authorList>
            <person name="Charles T."/>
            <person name="Van Dyk A."/>
            <person name="Cheng J."/>
            <person name="Heil J."/>
        </authorList>
    </citation>
    <scope>NUCLEOTIDE SEQUENCE [LARGE SCALE GENOMIC DNA]</scope>
    <source>
        <strain evidence="1 2">8R6</strain>
    </source>
</reference>
<keyword evidence="2" id="KW-1185">Reference proteome</keyword>
<dbReference type="Proteomes" id="UP001243713">
    <property type="component" value="Chromosome"/>
</dbReference>
<proteinExistence type="predicted"/>